<gene>
    <name evidence="2" type="primary">Necator_chrIII.g10955</name>
    <name evidence="2" type="ORF">RB195_010190</name>
</gene>
<dbReference type="Proteomes" id="UP001303046">
    <property type="component" value="Unassembled WGS sequence"/>
</dbReference>
<keyword evidence="3" id="KW-1185">Reference proteome</keyword>
<sequence>MGTRNSRSPPLYAGRGSHPMEGNEIDHNIVSKRFCLTDVAVVPKFYKGRLLGRLNNIDEEYDRLVEYLHDCTKKAESFKTTKRRLSLETLELVRQRGTAPAAENQKLTSELAMLCREAIKEDLKERKAKRWLKLQRREKCPSRLRQSQDEDDCSPKLEGNNHCIKKGKGENLLRLLL</sequence>
<evidence type="ECO:0000313" key="3">
    <source>
        <dbReference type="Proteomes" id="UP001303046"/>
    </source>
</evidence>
<proteinExistence type="predicted"/>
<accession>A0ABR1CWT6</accession>
<comment type="caution">
    <text evidence="2">The sequence shown here is derived from an EMBL/GenBank/DDBJ whole genome shotgun (WGS) entry which is preliminary data.</text>
</comment>
<protein>
    <submittedName>
        <fullName evidence="2">Uncharacterized protein</fullName>
    </submittedName>
</protein>
<evidence type="ECO:0000256" key="1">
    <source>
        <dbReference type="SAM" id="MobiDB-lite"/>
    </source>
</evidence>
<reference evidence="2 3" key="1">
    <citation type="submission" date="2023-08" db="EMBL/GenBank/DDBJ databases">
        <title>A Necator americanus chromosomal reference genome.</title>
        <authorList>
            <person name="Ilik V."/>
            <person name="Petrzelkova K.J."/>
            <person name="Pardy F."/>
            <person name="Fuh T."/>
            <person name="Niatou-Singa F.S."/>
            <person name="Gouil Q."/>
            <person name="Baker L."/>
            <person name="Ritchie M.E."/>
            <person name="Jex A.R."/>
            <person name="Gazzola D."/>
            <person name="Li H."/>
            <person name="Toshio Fujiwara R."/>
            <person name="Zhan B."/>
            <person name="Aroian R.V."/>
            <person name="Pafco B."/>
            <person name="Schwarz E.M."/>
        </authorList>
    </citation>
    <scope>NUCLEOTIDE SEQUENCE [LARGE SCALE GENOMIC DNA]</scope>
    <source>
        <strain evidence="2 3">Aroian</strain>
        <tissue evidence="2">Whole animal</tissue>
    </source>
</reference>
<evidence type="ECO:0000313" key="2">
    <source>
        <dbReference type="EMBL" id="KAK6742774.1"/>
    </source>
</evidence>
<feature type="region of interest" description="Disordered" evidence="1">
    <location>
        <begin position="1"/>
        <end position="20"/>
    </location>
</feature>
<name>A0ABR1CWT6_NECAM</name>
<dbReference type="EMBL" id="JAVFWL010000003">
    <property type="protein sequence ID" value="KAK6742774.1"/>
    <property type="molecule type" value="Genomic_DNA"/>
</dbReference>
<organism evidence="2 3">
    <name type="scientific">Necator americanus</name>
    <name type="common">Human hookworm</name>
    <dbReference type="NCBI Taxonomy" id="51031"/>
    <lineage>
        <taxon>Eukaryota</taxon>
        <taxon>Metazoa</taxon>
        <taxon>Ecdysozoa</taxon>
        <taxon>Nematoda</taxon>
        <taxon>Chromadorea</taxon>
        <taxon>Rhabditida</taxon>
        <taxon>Rhabditina</taxon>
        <taxon>Rhabditomorpha</taxon>
        <taxon>Strongyloidea</taxon>
        <taxon>Ancylostomatidae</taxon>
        <taxon>Bunostominae</taxon>
        <taxon>Necator</taxon>
    </lineage>
</organism>